<gene>
    <name evidence="2" type="ORF">EJ04DRAFT_9407</name>
</gene>
<dbReference type="EMBL" id="ML996106">
    <property type="protein sequence ID" value="KAF2739069.1"/>
    <property type="molecule type" value="Genomic_DNA"/>
</dbReference>
<evidence type="ECO:0000313" key="3">
    <source>
        <dbReference type="Proteomes" id="UP000799444"/>
    </source>
</evidence>
<evidence type="ECO:0000259" key="1">
    <source>
        <dbReference type="Pfam" id="PF20150"/>
    </source>
</evidence>
<dbReference type="PANTHER" id="PTHR42085:SF1">
    <property type="entry name" value="F-BOX DOMAIN-CONTAINING PROTEIN"/>
    <property type="match status" value="1"/>
</dbReference>
<accession>A0A9P4R9C6</accession>
<dbReference type="InterPro" id="IPR038883">
    <property type="entry name" value="AN11006-like"/>
</dbReference>
<evidence type="ECO:0000313" key="2">
    <source>
        <dbReference type="EMBL" id="KAF2739069.1"/>
    </source>
</evidence>
<dbReference type="OrthoDB" id="3942472at2759"/>
<proteinExistence type="predicted"/>
<dbReference type="AlphaFoldDB" id="A0A9P4R9C6"/>
<name>A0A9P4R9C6_9PLEO</name>
<dbReference type="PANTHER" id="PTHR42085">
    <property type="entry name" value="F-BOX DOMAIN-CONTAINING PROTEIN"/>
    <property type="match status" value="1"/>
</dbReference>
<organism evidence="2 3">
    <name type="scientific">Polyplosphaeria fusca</name>
    <dbReference type="NCBI Taxonomy" id="682080"/>
    <lineage>
        <taxon>Eukaryota</taxon>
        <taxon>Fungi</taxon>
        <taxon>Dikarya</taxon>
        <taxon>Ascomycota</taxon>
        <taxon>Pezizomycotina</taxon>
        <taxon>Dothideomycetes</taxon>
        <taxon>Pleosporomycetidae</taxon>
        <taxon>Pleosporales</taxon>
        <taxon>Tetraplosphaeriaceae</taxon>
        <taxon>Polyplosphaeria</taxon>
    </lineage>
</organism>
<keyword evidence="3" id="KW-1185">Reference proteome</keyword>
<reference evidence="2" key="1">
    <citation type="journal article" date="2020" name="Stud. Mycol.">
        <title>101 Dothideomycetes genomes: a test case for predicting lifestyles and emergence of pathogens.</title>
        <authorList>
            <person name="Haridas S."/>
            <person name="Albert R."/>
            <person name="Binder M."/>
            <person name="Bloem J."/>
            <person name="Labutti K."/>
            <person name="Salamov A."/>
            <person name="Andreopoulos B."/>
            <person name="Baker S."/>
            <person name="Barry K."/>
            <person name="Bills G."/>
            <person name="Bluhm B."/>
            <person name="Cannon C."/>
            <person name="Castanera R."/>
            <person name="Culley D."/>
            <person name="Daum C."/>
            <person name="Ezra D."/>
            <person name="Gonzalez J."/>
            <person name="Henrissat B."/>
            <person name="Kuo A."/>
            <person name="Liang C."/>
            <person name="Lipzen A."/>
            <person name="Lutzoni F."/>
            <person name="Magnuson J."/>
            <person name="Mondo S."/>
            <person name="Nolan M."/>
            <person name="Ohm R."/>
            <person name="Pangilinan J."/>
            <person name="Park H.-J."/>
            <person name="Ramirez L."/>
            <person name="Alfaro M."/>
            <person name="Sun H."/>
            <person name="Tritt A."/>
            <person name="Yoshinaga Y."/>
            <person name="Zwiers L.-H."/>
            <person name="Turgeon B."/>
            <person name="Goodwin S."/>
            <person name="Spatafora J."/>
            <person name="Crous P."/>
            <person name="Grigoriev I."/>
        </authorList>
    </citation>
    <scope>NUCLEOTIDE SEQUENCE</scope>
    <source>
        <strain evidence="2">CBS 125425</strain>
    </source>
</reference>
<comment type="caution">
    <text evidence="2">The sequence shown here is derived from an EMBL/GenBank/DDBJ whole genome shotgun (WGS) entry which is preliminary data.</text>
</comment>
<sequence>MHSPCYAWHTKASASRTVSNPEVFKPFTPRPPRQSALWIPRTAPRRLARIKPQDARKPCPLATLPAELRIMIYDYILPSTTVRILSPEAERNERTEYLAPCLWPSILRVCRVLRSEFAFQFYTRVNFSAPILSKSNFVVVRRFVARLPVAHRHLLAHNKNFKLRWILPEYLQWGDPQDHSSWVACLRYGNLRSIHKKKHKTHFIAFCRLADWFLWCESMGLADMEWKYEFSFNMECSRDIRGDGIMDFVRDELGAFALPCTQAADITDQQRLVIGKGALRMLDAADHAFAMLQPFGVGMVDVQEWCMRKTRLKRFLENWGLRKSR</sequence>
<dbReference type="Proteomes" id="UP000799444">
    <property type="component" value="Unassembled WGS sequence"/>
</dbReference>
<feature type="domain" description="2EXR" evidence="1">
    <location>
        <begin position="63"/>
        <end position="129"/>
    </location>
</feature>
<dbReference type="Pfam" id="PF20150">
    <property type="entry name" value="2EXR"/>
    <property type="match status" value="1"/>
</dbReference>
<protein>
    <recommendedName>
        <fullName evidence="1">2EXR domain-containing protein</fullName>
    </recommendedName>
</protein>
<dbReference type="InterPro" id="IPR045518">
    <property type="entry name" value="2EXR"/>
</dbReference>